<sequence>MIRGESAGWSWVDTIEHAPELLGQTPPMAATWQSIPVPDLVPGDRIRFRGSEFDVGRIDSPFLGRDAMVCIIEDSPTRWHAYPAPKTESVETLRD</sequence>
<dbReference type="EMBL" id="CAEZYR010000065">
    <property type="protein sequence ID" value="CAB4750731.1"/>
    <property type="molecule type" value="Genomic_DNA"/>
</dbReference>
<evidence type="ECO:0000313" key="4">
    <source>
        <dbReference type="EMBL" id="CAB4979094.1"/>
    </source>
</evidence>
<reference evidence="4" key="1">
    <citation type="submission" date="2020-05" db="EMBL/GenBank/DDBJ databases">
        <authorList>
            <person name="Chiriac C."/>
            <person name="Salcher M."/>
            <person name="Ghai R."/>
            <person name="Kavagutti S V."/>
        </authorList>
    </citation>
    <scope>NUCLEOTIDE SEQUENCE</scope>
</reference>
<evidence type="ECO:0000313" key="3">
    <source>
        <dbReference type="EMBL" id="CAB4906030.1"/>
    </source>
</evidence>
<protein>
    <submittedName>
        <fullName evidence="4">Unannotated protein</fullName>
    </submittedName>
</protein>
<gene>
    <name evidence="1" type="ORF">UFOPK2754_01790</name>
    <name evidence="2" type="ORF">UFOPK3139_02217</name>
    <name evidence="3" type="ORF">UFOPK3543_01143</name>
    <name evidence="4" type="ORF">UFOPK3967_00239</name>
</gene>
<dbReference type="AlphaFoldDB" id="A0A6J7MMZ0"/>
<proteinExistence type="predicted"/>
<evidence type="ECO:0000313" key="1">
    <source>
        <dbReference type="EMBL" id="CAB4750731.1"/>
    </source>
</evidence>
<organism evidence="4">
    <name type="scientific">freshwater metagenome</name>
    <dbReference type="NCBI Taxonomy" id="449393"/>
    <lineage>
        <taxon>unclassified sequences</taxon>
        <taxon>metagenomes</taxon>
        <taxon>ecological metagenomes</taxon>
    </lineage>
</organism>
<name>A0A6J7MMZ0_9ZZZZ</name>
<accession>A0A6J7MMZ0</accession>
<evidence type="ECO:0000313" key="2">
    <source>
        <dbReference type="EMBL" id="CAB4834840.1"/>
    </source>
</evidence>
<dbReference type="EMBL" id="CAFBMH010000033">
    <property type="protein sequence ID" value="CAB4906030.1"/>
    <property type="molecule type" value="Genomic_DNA"/>
</dbReference>
<dbReference type="EMBL" id="CAFABA010000105">
    <property type="protein sequence ID" value="CAB4834840.1"/>
    <property type="molecule type" value="Genomic_DNA"/>
</dbReference>
<dbReference type="EMBL" id="CAFBOS010000008">
    <property type="protein sequence ID" value="CAB4979094.1"/>
    <property type="molecule type" value="Genomic_DNA"/>
</dbReference>